<dbReference type="Gene3D" id="3.10.350.10">
    <property type="entry name" value="LysM domain"/>
    <property type="match status" value="1"/>
</dbReference>
<evidence type="ECO:0000313" key="12">
    <source>
        <dbReference type="EMBL" id="SUM86379.1"/>
    </source>
</evidence>
<feature type="signal peptide" evidence="7">
    <location>
        <begin position="1"/>
        <end position="33"/>
    </location>
</feature>
<keyword evidence="4 7" id="KW-0732">Signal</keyword>
<evidence type="ECO:0000313" key="14">
    <source>
        <dbReference type="Proteomes" id="UP000572988"/>
    </source>
</evidence>
<dbReference type="SMART" id="SM00257">
    <property type="entry name" value="LysM"/>
    <property type="match status" value="1"/>
</dbReference>
<dbReference type="EMBL" id="LR962863">
    <property type="protein sequence ID" value="CAD7358668.1"/>
    <property type="molecule type" value="Genomic_DNA"/>
</dbReference>
<dbReference type="PROSITE" id="PS50847">
    <property type="entry name" value="GRAM_POS_ANCHORING"/>
    <property type="match status" value="1"/>
</dbReference>
<dbReference type="InterPro" id="IPR005877">
    <property type="entry name" value="YSIRK_signal_dom"/>
</dbReference>
<evidence type="ECO:0000313" key="10">
    <source>
        <dbReference type="EMBL" id="CAD7358668.1"/>
    </source>
</evidence>
<dbReference type="SUPFAM" id="SSF54106">
    <property type="entry name" value="LysM domain"/>
    <property type="match status" value="1"/>
</dbReference>
<name>A0A7Z7QMP2_STASC</name>
<evidence type="ECO:0000256" key="4">
    <source>
        <dbReference type="ARBA" id="ARBA00022729"/>
    </source>
</evidence>
<feature type="domain" description="LysM" evidence="9">
    <location>
        <begin position="297"/>
        <end position="341"/>
    </location>
</feature>
<dbReference type="EMBL" id="POVK01000016">
    <property type="protein sequence ID" value="NHA34061.1"/>
    <property type="molecule type" value="Genomic_DNA"/>
</dbReference>
<dbReference type="Proteomes" id="UP000572988">
    <property type="component" value="Unassembled WGS sequence"/>
</dbReference>
<reference evidence="11 14" key="1">
    <citation type="submission" date="2018-01" db="EMBL/GenBank/DDBJ databases">
        <title>Complete genome sequence of Staphylococcus Scheliferi isolated from human.</title>
        <authorList>
            <person name="Abouelkhair M.A."/>
            <person name="Bemis D.A."/>
            <person name="Kania S.A."/>
        </authorList>
    </citation>
    <scope>NUCLEOTIDE SEQUENCE [LARGE SCALE GENOMIC DNA]</scope>
    <source>
        <strain evidence="11 14">ATCC 43808</strain>
    </source>
</reference>
<feature type="compositionally biased region" description="Basic and acidic residues" evidence="6">
    <location>
        <begin position="253"/>
        <end position="291"/>
    </location>
</feature>
<keyword evidence="2" id="KW-0134">Cell wall</keyword>
<dbReference type="PANTHER" id="PTHR33734">
    <property type="entry name" value="LYSM DOMAIN-CONTAINING GPI-ANCHORED PROTEIN 2"/>
    <property type="match status" value="1"/>
</dbReference>
<organism evidence="12">
    <name type="scientific">Staphylococcus schleiferi</name>
    <dbReference type="NCBI Taxonomy" id="1295"/>
    <lineage>
        <taxon>Bacteria</taxon>
        <taxon>Bacillati</taxon>
        <taxon>Bacillota</taxon>
        <taxon>Bacilli</taxon>
        <taxon>Bacillales</taxon>
        <taxon>Staphylococcaceae</taxon>
        <taxon>Staphylococcus</taxon>
    </lineage>
</organism>
<dbReference type="InterPro" id="IPR002988">
    <property type="entry name" value="GA_module"/>
</dbReference>
<feature type="region of interest" description="Disordered" evidence="6">
    <location>
        <begin position="213"/>
        <end position="304"/>
    </location>
</feature>
<accession>A0A7Z7QMP2</accession>
<dbReference type="Pfam" id="PF00746">
    <property type="entry name" value="Gram_pos_anchor"/>
    <property type="match status" value="1"/>
</dbReference>
<dbReference type="AlphaFoldDB" id="A0A7Z7QMP2"/>
<reference evidence="12" key="2">
    <citation type="submission" date="2018-06" db="EMBL/GenBank/DDBJ databases">
        <authorList>
            <consortium name="Pathogen Informatics"/>
            <person name="Doyle S."/>
        </authorList>
    </citation>
    <scope>NUCLEOTIDE SEQUENCE [LARGE SCALE GENOMIC DNA]</scope>
    <source>
        <strain evidence="12">NCTC12218</strain>
    </source>
</reference>
<dbReference type="Pfam" id="PF04650">
    <property type="entry name" value="YSIRK_signal"/>
    <property type="match status" value="1"/>
</dbReference>
<sequence length="390" mass="43462">MEKIQSFSIRKFSIGVGSLILASTLLTSGHALADETSPSSPQSNDVSEASIQQAIDQINQLSHLTPEDRQYFTQLLIAYPGNKEKILAEAQQRNSQFANAARDAKPKADAQPQNDTNQAKIQNAINQINQLKYLDDEDREQYITVINQFPEQIDQIIAQAQGVNLSLKKIHFGDQIRNLLHLSKPQRDMFLSRLEENPDQAEAILSEAQALNQKNAQEQEKPKQDAPQKEEKPNAPQPEKPKQDEQPTPQEKPQMKESPEVKQPEQKPGKPQHQDTKNKPQMTQKEKESHATPKKPATHIVKPGDTVQEIAKKAGTTVEKIKQENHMPNPNLILPGERIALPAEKHSSETSTIKALPQTGENESLFGTTLLGGLSIALGGYLVSRQRKSH</sequence>
<evidence type="ECO:0000313" key="13">
    <source>
        <dbReference type="Proteomes" id="UP000264146"/>
    </source>
</evidence>
<keyword evidence="3" id="KW-0964">Secreted</keyword>
<evidence type="ECO:0000256" key="2">
    <source>
        <dbReference type="ARBA" id="ARBA00022512"/>
    </source>
</evidence>
<dbReference type="GeneID" id="93789006"/>
<keyword evidence="5" id="KW-0572">Peptidoglycan-anchor</keyword>
<dbReference type="CDD" id="cd00118">
    <property type="entry name" value="LysM"/>
    <property type="match status" value="1"/>
</dbReference>
<dbReference type="NCBIfam" id="TIGR01168">
    <property type="entry name" value="YSIRK_signal"/>
    <property type="match status" value="1"/>
</dbReference>
<feature type="domain" description="Gram-positive cocci surface proteins LPxTG" evidence="8">
    <location>
        <begin position="356"/>
        <end position="390"/>
    </location>
</feature>
<dbReference type="NCBIfam" id="TIGR01167">
    <property type="entry name" value="LPXTG_anchor"/>
    <property type="match status" value="1"/>
</dbReference>
<gene>
    <name evidence="12" type="primary">spsQ_3</name>
    <name evidence="11" type="ORF">C1O36_05905</name>
    <name evidence="12" type="ORF">NCTC12218_00249</name>
</gene>
<dbReference type="Pfam" id="PF01468">
    <property type="entry name" value="GA"/>
    <property type="match status" value="3"/>
</dbReference>
<evidence type="ECO:0000256" key="5">
    <source>
        <dbReference type="ARBA" id="ARBA00023088"/>
    </source>
</evidence>
<dbReference type="InterPro" id="IPR018392">
    <property type="entry name" value="LysM"/>
</dbReference>
<evidence type="ECO:0000259" key="9">
    <source>
        <dbReference type="PROSITE" id="PS51782"/>
    </source>
</evidence>
<feature type="region of interest" description="Disordered" evidence="6">
    <location>
        <begin position="93"/>
        <end position="115"/>
    </location>
</feature>
<evidence type="ECO:0000313" key="11">
    <source>
        <dbReference type="EMBL" id="NHA34061.1"/>
    </source>
</evidence>
<proteinExistence type="predicted"/>
<evidence type="ECO:0000256" key="1">
    <source>
        <dbReference type="ARBA" id="ARBA00004168"/>
    </source>
</evidence>
<reference evidence="10 13" key="3">
    <citation type="submission" date="2020-11" db="EMBL/GenBank/DDBJ databases">
        <authorList>
            <consortium name="Pathogen Informatics"/>
        </authorList>
    </citation>
    <scope>NUCLEOTIDE SEQUENCE [LARGE SCALE GENOMIC DNA]</scope>
    <source>
        <strain evidence="10 13">NCTC12218</strain>
    </source>
</reference>
<dbReference type="PANTHER" id="PTHR33734:SF22">
    <property type="entry name" value="MEMBRANE-BOUND LYTIC MUREIN TRANSGLYCOSYLASE D"/>
    <property type="match status" value="1"/>
</dbReference>
<evidence type="ECO:0000256" key="7">
    <source>
        <dbReference type="SAM" id="SignalP"/>
    </source>
</evidence>
<protein>
    <submittedName>
        <fullName evidence="12">Immunoglobulin G binding protein A spa1</fullName>
    </submittedName>
    <submittedName>
        <fullName evidence="11">YSIRK signal domain/LPXTG anchor domain surface protein</fullName>
    </submittedName>
</protein>
<dbReference type="Gene3D" id="1.20.5.420">
    <property type="entry name" value="Immunoglobulin FC, subunit C"/>
    <property type="match status" value="3"/>
</dbReference>
<dbReference type="EMBL" id="UHEF01000001">
    <property type="protein sequence ID" value="SUM86379.1"/>
    <property type="molecule type" value="Genomic_DNA"/>
</dbReference>
<dbReference type="InterPro" id="IPR036779">
    <property type="entry name" value="LysM_dom_sf"/>
</dbReference>
<dbReference type="InterPro" id="IPR019931">
    <property type="entry name" value="LPXTG_anchor"/>
</dbReference>
<feature type="chain" id="PRO_5044662678" evidence="7">
    <location>
        <begin position="34"/>
        <end position="390"/>
    </location>
</feature>
<feature type="compositionally biased region" description="Basic and acidic residues" evidence="6">
    <location>
        <begin position="217"/>
        <end position="245"/>
    </location>
</feature>
<comment type="subcellular location">
    <subcellularLocation>
        <location evidence="1">Secreted</location>
        <location evidence="1">Cell wall</location>
        <topology evidence="1">Peptidoglycan-anchor</topology>
    </subcellularLocation>
</comment>
<evidence type="ECO:0000259" key="8">
    <source>
        <dbReference type="PROSITE" id="PS50847"/>
    </source>
</evidence>
<dbReference type="Proteomes" id="UP000264146">
    <property type="component" value="Chromosome"/>
</dbReference>
<dbReference type="Pfam" id="PF01476">
    <property type="entry name" value="LysM"/>
    <property type="match status" value="1"/>
</dbReference>
<keyword evidence="14" id="KW-1185">Reference proteome</keyword>
<evidence type="ECO:0000256" key="6">
    <source>
        <dbReference type="SAM" id="MobiDB-lite"/>
    </source>
</evidence>
<evidence type="ECO:0000256" key="3">
    <source>
        <dbReference type="ARBA" id="ARBA00022525"/>
    </source>
</evidence>
<dbReference type="GO" id="GO:0008932">
    <property type="term" value="F:lytic endotransglycosylase activity"/>
    <property type="evidence" value="ECO:0007669"/>
    <property type="project" value="TreeGrafter"/>
</dbReference>
<dbReference type="RefSeq" id="WP_016425960.1">
    <property type="nucleotide sequence ID" value="NZ_CABKRV010000002.1"/>
</dbReference>
<dbReference type="PROSITE" id="PS51782">
    <property type="entry name" value="LYSM"/>
    <property type="match status" value="1"/>
</dbReference>